<dbReference type="InParanoid" id="A0A165F9V7"/>
<evidence type="ECO:0000256" key="1">
    <source>
        <dbReference type="SAM" id="MobiDB-lite"/>
    </source>
</evidence>
<feature type="compositionally biased region" description="Acidic residues" evidence="1">
    <location>
        <begin position="143"/>
        <end position="153"/>
    </location>
</feature>
<feature type="domain" description="DUF6532" evidence="2">
    <location>
        <begin position="298"/>
        <end position="411"/>
    </location>
</feature>
<feature type="compositionally biased region" description="Polar residues" evidence="1">
    <location>
        <begin position="85"/>
        <end position="98"/>
    </location>
</feature>
<keyword evidence="4" id="KW-1185">Reference proteome</keyword>
<sequence>MPLLREQQVFPSTTLDTFLIYLTSTFKLSIALPNSQISLATLVPQTKPRAAKAATGVQKRGPKIHQADEERVRTITAGTRKSIRIKSNQMDQARSGTNIAGKKGVRPATPDASSPPPPALVPKKRLTQDHHISQTEGASQGDFESEEEQEEIENWSTPQYEQGLNDHEERIPEEGDYEDEQEDGDAAGDKGGDTRSPRITGLPSRLNVRLMRSFLERAGLDKSANSNANASSVGDGAVIRVNANSDARTVVRMAPSAEPVLRLTPVGSIGEEPPLKRPKYRKPTASTIDDSARRVLARANEIFRVNLLLHGPYQLPMKLMTLAIESWTEACDILNRPMKETDDILRIILMRTSHLTNEFKTAARNAIAGLHLPPGKAEQCGLPTSFIEHRDSEAANRKLAEWLTDRSAVTFEVIALAATANVKLDHVVKEWSTGVRKNLDFTQGSASAKYTYHLNCLAKFQTVNAKGLDKLRDRLYVQGCYRAGVSTEQEEESVMPLMSDDDFLR</sequence>
<feature type="compositionally biased region" description="Basic and acidic residues" evidence="1">
    <location>
        <begin position="164"/>
        <end position="173"/>
    </location>
</feature>
<feature type="region of interest" description="Disordered" evidence="1">
    <location>
        <begin position="80"/>
        <end position="203"/>
    </location>
</feature>
<proteinExistence type="predicted"/>
<evidence type="ECO:0000313" key="3">
    <source>
        <dbReference type="EMBL" id="KZT56445.1"/>
    </source>
</evidence>
<feature type="compositionally biased region" description="Acidic residues" evidence="1">
    <location>
        <begin position="174"/>
        <end position="186"/>
    </location>
</feature>
<protein>
    <recommendedName>
        <fullName evidence="2">DUF6532 domain-containing protein</fullName>
    </recommendedName>
</protein>
<name>A0A165F9V7_9BASI</name>
<dbReference type="Pfam" id="PF20149">
    <property type="entry name" value="DUF6532"/>
    <property type="match status" value="1"/>
</dbReference>
<evidence type="ECO:0000313" key="4">
    <source>
        <dbReference type="Proteomes" id="UP000076842"/>
    </source>
</evidence>
<dbReference type="AlphaFoldDB" id="A0A165F9V7"/>
<accession>A0A165F9V7</accession>
<reference evidence="3 4" key="1">
    <citation type="journal article" date="2016" name="Mol. Biol. Evol.">
        <title>Comparative Genomics of Early-Diverging Mushroom-Forming Fungi Provides Insights into the Origins of Lignocellulose Decay Capabilities.</title>
        <authorList>
            <person name="Nagy L.G."/>
            <person name="Riley R."/>
            <person name="Tritt A."/>
            <person name="Adam C."/>
            <person name="Daum C."/>
            <person name="Floudas D."/>
            <person name="Sun H."/>
            <person name="Yadav J.S."/>
            <person name="Pangilinan J."/>
            <person name="Larsson K.H."/>
            <person name="Matsuura K."/>
            <person name="Barry K."/>
            <person name="Labutti K."/>
            <person name="Kuo R."/>
            <person name="Ohm R.A."/>
            <person name="Bhattacharya S.S."/>
            <person name="Shirouzu T."/>
            <person name="Yoshinaga Y."/>
            <person name="Martin F.M."/>
            <person name="Grigoriev I.V."/>
            <person name="Hibbett D.S."/>
        </authorList>
    </citation>
    <scope>NUCLEOTIDE SEQUENCE [LARGE SCALE GENOMIC DNA]</scope>
    <source>
        <strain evidence="3 4">HHB12733</strain>
    </source>
</reference>
<evidence type="ECO:0000259" key="2">
    <source>
        <dbReference type="Pfam" id="PF20149"/>
    </source>
</evidence>
<dbReference type="EMBL" id="KV423977">
    <property type="protein sequence ID" value="KZT56445.1"/>
    <property type="molecule type" value="Genomic_DNA"/>
</dbReference>
<dbReference type="STRING" id="1353952.A0A165F9V7"/>
<organism evidence="3 4">
    <name type="scientific">Calocera cornea HHB12733</name>
    <dbReference type="NCBI Taxonomy" id="1353952"/>
    <lineage>
        <taxon>Eukaryota</taxon>
        <taxon>Fungi</taxon>
        <taxon>Dikarya</taxon>
        <taxon>Basidiomycota</taxon>
        <taxon>Agaricomycotina</taxon>
        <taxon>Dacrymycetes</taxon>
        <taxon>Dacrymycetales</taxon>
        <taxon>Dacrymycetaceae</taxon>
        <taxon>Calocera</taxon>
    </lineage>
</organism>
<dbReference type="InterPro" id="IPR045341">
    <property type="entry name" value="DUF6532"/>
</dbReference>
<dbReference type="Proteomes" id="UP000076842">
    <property type="component" value="Unassembled WGS sequence"/>
</dbReference>
<feature type="compositionally biased region" description="Basic and acidic residues" evidence="1">
    <location>
        <begin position="187"/>
        <end position="196"/>
    </location>
</feature>
<gene>
    <name evidence="3" type="ORF">CALCODRAFT_509427</name>
</gene>